<dbReference type="InterPro" id="IPR016186">
    <property type="entry name" value="C-type_lectin-like/link_sf"/>
</dbReference>
<sequence>MVFTEARRTCLTWISDLVIISSEDENNFISHLTDTNVWIGLQNNSSGDTFVWVNGSSLGDAFSNWQNDTDSETSGGNNNEV</sequence>
<dbReference type="InterPro" id="IPR001304">
    <property type="entry name" value="C-type_lectin-like"/>
</dbReference>
<protein>
    <recommendedName>
        <fullName evidence="1">C-type lectin domain-containing protein</fullName>
    </recommendedName>
</protein>
<dbReference type="AlphaFoldDB" id="A0AAD9MS96"/>
<feature type="domain" description="C-type lectin" evidence="1">
    <location>
        <begin position="1"/>
        <end position="81"/>
    </location>
</feature>
<dbReference type="PROSITE" id="PS50041">
    <property type="entry name" value="C_TYPE_LECTIN_2"/>
    <property type="match status" value="1"/>
</dbReference>
<dbReference type="Gene3D" id="3.10.100.10">
    <property type="entry name" value="Mannose-Binding Protein A, subunit A"/>
    <property type="match status" value="1"/>
</dbReference>
<evidence type="ECO:0000313" key="2">
    <source>
        <dbReference type="EMBL" id="KAK2141971.1"/>
    </source>
</evidence>
<dbReference type="Pfam" id="PF00059">
    <property type="entry name" value="Lectin_C"/>
    <property type="match status" value="1"/>
</dbReference>
<dbReference type="InterPro" id="IPR050111">
    <property type="entry name" value="C-type_lectin/snaclec_domain"/>
</dbReference>
<keyword evidence="3" id="KW-1185">Reference proteome</keyword>
<evidence type="ECO:0000259" key="1">
    <source>
        <dbReference type="PROSITE" id="PS50041"/>
    </source>
</evidence>
<name>A0AAD9MS96_9ANNE</name>
<feature type="non-terminal residue" evidence="2">
    <location>
        <position position="1"/>
    </location>
</feature>
<dbReference type="InterPro" id="IPR016187">
    <property type="entry name" value="CTDL_fold"/>
</dbReference>
<gene>
    <name evidence="2" type="ORF">LSH36_1010g00075</name>
</gene>
<proteinExistence type="predicted"/>
<evidence type="ECO:0000313" key="3">
    <source>
        <dbReference type="Proteomes" id="UP001208570"/>
    </source>
</evidence>
<dbReference type="CDD" id="cd00037">
    <property type="entry name" value="CLECT"/>
    <property type="match status" value="1"/>
</dbReference>
<organism evidence="2 3">
    <name type="scientific">Paralvinella palmiformis</name>
    <dbReference type="NCBI Taxonomy" id="53620"/>
    <lineage>
        <taxon>Eukaryota</taxon>
        <taxon>Metazoa</taxon>
        <taxon>Spiralia</taxon>
        <taxon>Lophotrochozoa</taxon>
        <taxon>Annelida</taxon>
        <taxon>Polychaeta</taxon>
        <taxon>Sedentaria</taxon>
        <taxon>Canalipalpata</taxon>
        <taxon>Terebellida</taxon>
        <taxon>Terebelliformia</taxon>
        <taxon>Alvinellidae</taxon>
        <taxon>Paralvinella</taxon>
    </lineage>
</organism>
<accession>A0AAD9MS96</accession>
<dbReference type="PANTHER" id="PTHR22803">
    <property type="entry name" value="MANNOSE, PHOSPHOLIPASE, LECTIN RECEPTOR RELATED"/>
    <property type="match status" value="1"/>
</dbReference>
<dbReference type="Proteomes" id="UP001208570">
    <property type="component" value="Unassembled WGS sequence"/>
</dbReference>
<dbReference type="EMBL" id="JAODUP010001010">
    <property type="protein sequence ID" value="KAK2141971.1"/>
    <property type="molecule type" value="Genomic_DNA"/>
</dbReference>
<dbReference type="SUPFAM" id="SSF56436">
    <property type="entry name" value="C-type lectin-like"/>
    <property type="match status" value="1"/>
</dbReference>
<comment type="caution">
    <text evidence="2">The sequence shown here is derived from an EMBL/GenBank/DDBJ whole genome shotgun (WGS) entry which is preliminary data.</text>
</comment>
<reference evidence="2" key="1">
    <citation type="journal article" date="2023" name="Mol. Biol. Evol.">
        <title>Third-Generation Sequencing Reveals the Adaptive Role of the Epigenome in Three Deep-Sea Polychaetes.</title>
        <authorList>
            <person name="Perez M."/>
            <person name="Aroh O."/>
            <person name="Sun Y."/>
            <person name="Lan Y."/>
            <person name="Juniper S.K."/>
            <person name="Young C.R."/>
            <person name="Angers B."/>
            <person name="Qian P.Y."/>
        </authorList>
    </citation>
    <scope>NUCLEOTIDE SEQUENCE</scope>
    <source>
        <strain evidence="2">P08H-3</strain>
    </source>
</reference>